<reference evidence="9" key="1">
    <citation type="submission" date="2017-05" db="EMBL/GenBank/DDBJ databases">
        <authorList>
            <person name="Imhoff J.F."/>
            <person name="Rahn T."/>
            <person name="Kuenzel S."/>
            <person name="Neulinger S.C."/>
        </authorList>
    </citation>
    <scope>NUCLEOTIDE SEQUENCE</scope>
    <source>
        <strain evidence="9">DSM 4395</strain>
    </source>
</reference>
<dbReference type="InterPro" id="IPR006073">
    <property type="entry name" value="GTP-bd"/>
</dbReference>
<comment type="cofactor">
    <cofactor evidence="6">
        <name>K(+)</name>
        <dbReference type="ChEBI" id="CHEBI:29103"/>
    </cofactor>
    <text evidence="6">Binds 1 potassium ion per subunit.</text>
</comment>
<dbReference type="EC" id="3.6.-.-" evidence="6"/>
<evidence type="ECO:0000256" key="5">
    <source>
        <dbReference type="ARBA" id="ARBA00023134"/>
    </source>
</evidence>
<keyword evidence="3 6" id="KW-0547">Nucleotide-binding</keyword>
<feature type="binding site" evidence="6">
    <location>
        <begin position="224"/>
        <end position="229"/>
    </location>
    <ligand>
        <name>GTP</name>
        <dbReference type="ChEBI" id="CHEBI:37565"/>
    </ligand>
</feature>
<comment type="subcellular location">
    <subcellularLocation>
        <location evidence="6">Cytoplasm</location>
    </subcellularLocation>
</comment>
<dbReference type="SUPFAM" id="SSF116878">
    <property type="entry name" value="TrmE connector domain"/>
    <property type="match status" value="1"/>
</dbReference>
<feature type="binding site" evidence="6">
    <location>
        <position position="249"/>
    </location>
    <ligand>
        <name>Mg(2+)</name>
        <dbReference type="ChEBI" id="CHEBI:18420"/>
    </ligand>
</feature>
<keyword evidence="6" id="KW-0963">Cytoplasm</keyword>
<dbReference type="PROSITE" id="PS51709">
    <property type="entry name" value="G_TRME"/>
    <property type="match status" value="1"/>
</dbReference>
<dbReference type="NCBIfam" id="NF003661">
    <property type="entry name" value="PRK05291.1-3"/>
    <property type="match status" value="1"/>
</dbReference>
<evidence type="ECO:0000256" key="3">
    <source>
        <dbReference type="ARBA" id="ARBA00022741"/>
    </source>
</evidence>
<feature type="binding site" evidence="6">
    <location>
        <position position="452"/>
    </location>
    <ligand>
        <name>(6S)-5-formyl-5,6,7,8-tetrahydrofolate</name>
        <dbReference type="ChEBI" id="CHEBI:57457"/>
    </ligand>
</feature>
<dbReference type="NCBIfam" id="TIGR00231">
    <property type="entry name" value="small_GTP"/>
    <property type="match status" value="1"/>
</dbReference>
<dbReference type="PANTHER" id="PTHR42714">
    <property type="entry name" value="TRNA MODIFICATION GTPASE GTPBP3"/>
    <property type="match status" value="1"/>
</dbReference>
<dbReference type="Pfam" id="PF01926">
    <property type="entry name" value="MMR_HSR1"/>
    <property type="match status" value="1"/>
</dbReference>
<evidence type="ECO:0000256" key="2">
    <source>
        <dbReference type="ARBA" id="ARBA00022694"/>
    </source>
</evidence>
<dbReference type="CDD" id="cd14858">
    <property type="entry name" value="TrmE_N"/>
    <property type="match status" value="1"/>
</dbReference>
<dbReference type="GO" id="GO:0005829">
    <property type="term" value="C:cytosol"/>
    <property type="evidence" value="ECO:0007669"/>
    <property type="project" value="TreeGrafter"/>
</dbReference>
<dbReference type="RefSeq" id="WP_201244878.1">
    <property type="nucleotide sequence ID" value="NZ_NHSF01000053.1"/>
</dbReference>
<feature type="binding site" evidence="6">
    <location>
        <begin position="268"/>
        <end position="271"/>
    </location>
    <ligand>
        <name>GTP</name>
        <dbReference type="ChEBI" id="CHEBI:37565"/>
    </ligand>
</feature>
<feature type="binding site" evidence="6">
    <location>
        <position position="243"/>
    </location>
    <ligand>
        <name>K(+)</name>
        <dbReference type="ChEBI" id="CHEBI:29103"/>
    </ligand>
</feature>
<accession>A0AAJ0UFN7</accession>
<reference evidence="9" key="2">
    <citation type="journal article" date="2020" name="Microorganisms">
        <title>Osmotic Adaptation and Compatible Solute Biosynthesis of Phototrophic Bacteria as Revealed from Genome Analyses.</title>
        <authorList>
            <person name="Imhoff J.F."/>
            <person name="Rahn T."/>
            <person name="Kunzel S."/>
            <person name="Keller A."/>
            <person name="Neulinger S.C."/>
        </authorList>
    </citation>
    <scope>NUCLEOTIDE SEQUENCE</scope>
    <source>
        <strain evidence="9">DSM 4395</strain>
    </source>
</reference>
<comment type="caution">
    <text evidence="6">Lacks conserved residue(s) required for the propagation of feature annotation.</text>
</comment>
<evidence type="ECO:0000259" key="8">
    <source>
        <dbReference type="PROSITE" id="PS51709"/>
    </source>
</evidence>
<dbReference type="Gene3D" id="1.20.120.430">
    <property type="entry name" value="tRNA modification GTPase MnmE domain 2"/>
    <property type="match status" value="1"/>
</dbReference>
<feature type="binding site" evidence="6">
    <location>
        <position position="81"/>
    </location>
    <ligand>
        <name>(6S)-5-formyl-5,6,7,8-tetrahydrofolate</name>
        <dbReference type="ChEBI" id="CHEBI:57457"/>
    </ligand>
</feature>
<keyword evidence="5 6" id="KW-0342">GTP-binding</keyword>
<keyword evidence="6" id="KW-0479">Metal-binding</keyword>
<keyword evidence="10" id="KW-1185">Reference proteome</keyword>
<dbReference type="NCBIfam" id="TIGR00450">
    <property type="entry name" value="mnmE_trmE_thdF"/>
    <property type="match status" value="1"/>
</dbReference>
<feature type="binding site" evidence="6">
    <location>
        <position position="248"/>
    </location>
    <ligand>
        <name>K(+)</name>
        <dbReference type="ChEBI" id="CHEBI:29103"/>
    </ligand>
</feature>
<comment type="caution">
    <text evidence="9">The sequence shown here is derived from an EMBL/GenBank/DDBJ whole genome shotgun (WGS) entry which is preliminary data.</text>
</comment>
<proteinExistence type="inferred from homology"/>
<dbReference type="GO" id="GO:0005525">
    <property type="term" value="F:GTP binding"/>
    <property type="evidence" value="ECO:0007669"/>
    <property type="project" value="UniProtKB-UniRule"/>
</dbReference>
<dbReference type="InterPro" id="IPR005225">
    <property type="entry name" value="Small_GTP-bd"/>
</dbReference>
<dbReference type="InterPro" id="IPR027266">
    <property type="entry name" value="TrmE/GcvT-like"/>
</dbReference>
<feature type="binding site" evidence="6">
    <location>
        <position position="245"/>
    </location>
    <ligand>
        <name>K(+)</name>
        <dbReference type="ChEBI" id="CHEBI:29103"/>
    </ligand>
</feature>
<evidence type="ECO:0000256" key="4">
    <source>
        <dbReference type="ARBA" id="ARBA00022958"/>
    </source>
</evidence>
<dbReference type="CDD" id="cd04164">
    <property type="entry name" value="trmE"/>
    <property type="match status" value="1"/>
</dbReference>
<keyword evidence="4 6" id="KW-0630">Potassium</keyword>
<comment type="function">
    <text evidence="6">Exhibits a very high intrinsic GTPase hydrolysis rate. Involved in the addition of a carboxymethylaminomethyl (cmnm) group at the wobble position (U34) of certain tRNAs, forming tRNA-cmnm(5)s(2)U34.</text>
</comment>
<evidence type="ECO:0000256" key="1">
    <source>
        <dbReference type="ARBA" id="ARBA00011043"/>
    </source>
</evidence>
<dbReference type="GO" id="GO:0002098">
    <property type="term" value="P:tRNA wobble uridine modification"/>
    <property type="evidence" value="ECO:0007669"/>
    <property type="project" value="TreeGrafter"/>
</dbReference>
<dbReference type="GO" id="GO:0003924">
    <property type="term" value="F:GTPase activity"/>
    <property type="evidence" value="ECO:0007669"/>
    <property type="project" value="UniProtKB-UniRule"/>
</dbReference>
<evidence type="ECO:0000313" key="9">
    <source>
        <dbReference type="EMBL" id="MBK5930456.1"/>
    </source>
</evidence>
<dbReference type="InterPro" id="IPR025867">
    <property type="entry name" value="MnmE_helical"/>
</dbReference>
<dbReference type="InterPro" id="IPR027368">
    <property type="entry name" value="MnmE_dom2"/>
</dbReference>
<dbReference type="SUPFAM" id="SSF52540">
    <property type="entry name" value="P-loop containing nucleoside triphosphate hydrolases"/>
    <property type="match status" value="1"/>
</dbReference>
<feature type="binding site" evidence="6">
    <location>
        <position position="22"/>
    </location>
    <ligand>
        <name>(6S)-5-formyl-5,6,7,8-tetrahydrofolate</name>
        <dbReference type="ChEBI" id="CHEBI:57457"/>
    </ligand>
</feature>
<protein>
    <recommendedName>
        <fullName evidence="6">tRNA modification GTPase MnmE</fullName>
        <ecNumber evidence="6">3.6.-.-</ecNumber>
    </recommendedName>
</protein>
<comment type="similarity">
    <text evidence="1 6 7">Belongs to the TRAFAC class TrmE-Era-EngA-EngB-Septin-like GTPase superfamily. TrmE GTPase family.</text>
</comment>
<name>A0AAJ0UFN7_HALSE</name>
<dbReference type="GO" id="GO:0030488">
    <property type="term" value="P:tRNA methylation"/>
    <property type="evidence" value="ECO:0007669"/>
    <property type="project" value="TreeGrafter"/>
</dbReference>
<sequence length="452" mass="47590">MTGETIAAIATAPGAGAVGIVRLSGPAAGRIGRALFGTGTLPEPRRATLRGFVDAQGEVIDQGLALWFPAPGSFTGEDLFELQGHGGARVLDRLLARVLELGARPARPGEFSQRAFLNGKLDLAQAEAIADLIQAATETQARLASRSLQGVFSRRVEALVERLTRLRALIEAGLDFPDEDLDDLGVGEADFATLVEACKTLLASTHQGELIRDGLLVVIAGAPNAGKSSLLNALAGSDAAIVTEIPGTTRDLLRAEIQIDGLPLRLVDTAGLRPSSDPVEQEGIRRARAQIEQADHLLVLIDDTAPGEQGTARAHLDELGLDPQVPVTILRNKIDCSARPAGLMTTAEGQTEIGCSALTGAGLDALRDHLKAVAGYRGASAGEFSARRRHVEALRNGLERLLEARAAWQATAAPELVAEDLRMAQQAFAEITGEVSSEALLGRIFSEFCIGK</sequence>
<keyword evidence="6" id="KW-0460">Magnesium</keyword>
<keyword evidence="2 6" id="KW-0819">tRNA processing</keyword>
<evidence type="ECO:0000256" key="6">
    <source>
        <dbReference type="HAMAP-Rule" id="MF_00379"/>
    </source>
</evidence>
<gene>
    <name evidence="6" type="primary">mnmE</name>
    <name evidence="6" type="synonym">trmE</name>
    <name evidence="9" type="ORF">CCR82_07965</name>
</gene>
<dbReference type="PANTHER" id="PTHR42714:SF2">
    <property type="entry name" value="TRNA MODIFICATION GTPASE GTPBP3, MITOCHONDRIAL"/>
    <property type="match status" value="1"/>
</dbReference>
<evidence type="ECO:0000313" key="10">
    <source>
        <dbReference type="Proteomes" id="UP001296967"/>
    </source>
</evidence>
<feature type="binding site" evidence="6">
    <location>
        <position position="224"/>
    </location>
    <ligand>
        <name>K(+)</name>
        <dbReference type="ChEBI" id="CHEBI:29103"/>
    </ligand>
</feature>
<organism evidence="9 10">
    <name type="scientific">Halochromatium salexigens</name>
    <name type="common">Chromatium salexigens</name>
    <dbReference type="NCBI Taxonomy" id="49447"/>
    <lineage>
        <taxon>Bacteria</taxon>
        <taxon>Pseudomonadati</taxon>
        <taxon>Pseudomonadota</taxon>
        <taxon>Gammaproteobacteria</taxon>
        <taxon>Chromatiales</taxon>
        <taxon>Chromatiaceae</taxon>
        <taxon>Halochromatium</taxon>
    </lineage>
</organism>
<dbReference type="InterPro" id="IPR031168">
    <property type="entry name" value="G_TrmE"/>
</dbReference>
<dbReference type="HAMAP" id="MF_00379">
    <property type="entry name" value="GTPase_MnmE"/>
    <property type="match status" value="1"/>
</dbReference>
<evidence type="ECO:0000256" key="7">
    <source>
        <dbReference type="RuleBase" id="RU003313"/>
    </source>
</evidence>
<feature type="binding site" evidence="6">
    <location>
        <position position="120"/>
    </location>
    <ligand>
        <name>(6S)-5-formyl-5,6,7,8-tetrahydrofolate</name>
        <dbReference type="ChEBI" id="CHEBI:57457"/>
    </ligand>
</feature>
<comment type="subunit">
    <text evidence="6">Homodimer. Heterotetramer of two MnmE and two MnmG subunits.</text>
</comment>
<dbReference type="AlphaFoldDB" id="A0AAJ0UFN7"/>
<dbReference type="InterPro" id="IPR018948">
    <property type="entry name" value="GTP-bd_TrmE_N"/>
</dbReference>
<dbReference type="InterPro" id="IPR027417">
    <property type="entry name" value="P-loop_NTPase"/>
</dbReference>
<dbReference type="InterPro" id="IPR004520">
    <property type="entry name" value="GTPase_MnmE"/>
</dbReference>
<dbReference type="Gene3D" id="3.40.50.300">
    <property type="entry name" value="P-loop containing nucleotide triphosphate hydrolases"/>
    <property type="match status" value="1"/>
</dbReference>
<dbReference type="Pfam" id="PF12631">
    <property type="entry name" value="MnmE_helical"/>
    <property type="match status" value="1"/>
</dbReference>
<feature type="domain" description="TrmE-type G" evidence="8">
    <location>
        <begin position="214"/>
        <end position="375"/>
    </location>
</feature>
<dbReference type="Pfam" id="PF10396">
    <property type="entry name" value="TrmE_N"/>
    <property type="match status" value="1"/>
</dbReference>
<dbReference type="Proteomes" id="UP001296967">
    <property type="component" value="Unassembled WGS sequence"/>
</dbReference>
<feature type="binding site" evidence="6">
    <location>
        <begin position="243"/>
        <end position="249"/>
    </location>
    <ligand>
        <name>GTP</name>
        <dbReference type="ChEBI" id="CHEBI:37565"/>
    </ligand>
</feature>
<keyword evidence="6" id="KW-0378">Hydrolase</keyword>
<dbReference type="Gene3D" id="3.30.1360.120">
    <property type="entry name" value="Probable tRNA modification gtpase trme, domain 1"/>
    <property type="match status" value="1"/>
</dbReference>
<dbReference type="EMBL" id="NHSF01000053">
    <property type="protein sequence ID" value="MBK5930456.1"/>
    <property type="molecule type" value="Genomic_DNA"/>
</dbReference>
<dbReference type="GO" id="GO:0046872">
    <property type="term" value="F:metal ion binding"/>
    <property type="evidence" value="ECO:0007669"/>
    <property type="project" value="UniProtKB-KW"/>
</dbReference>
<feature type="binding site" evidence="6">
    <location>
        <position position="228"/>
    </location>
    <ligand>
        <name>Mg(2+)</name>
        <dbReference type="ChEBI" id="CHEBI:18420"/>
    </ligand>
</feature>